<dbReference type="PANTHER" id="PTHR10794">
    <property type="entry name" value="ABHYDROLASE DOMAIN-CONTAINING PROTEIN"/>
    <property type="match status" value="1"/>
</dbReference>
<dbReference type="Proteomes" id="UP001194579">
    <property type="component" value="Unassembled WGS sequence"/>
</dbReference>
<dbReference type="GO" id="GO:0034338">
    <property type="term" value="F:short-chain carboxylesterase activity"/>
    <property type="evidence" value="ECO:0007669"/>
    <property type="project" value="TreeGrafter"/>
</dbReference>
<dbReference type="InterPro" id="IPR000952">
    <property type="entry name" value="AB_hydrolase_4_CS"/>
</dbReference>
<evidence type="ECO:0000256" key="1">
    <source>
        <dbReference type="ARBA" id="ARBA00006450"/>
    </source>
</evidence>
<evidence type="ECO:0000313" key="7">
    <source>
        <dbReference type="Proteomes" id="UP000008044"/>
    </source>
</evidence>
<dbReference type="SUPFAM" id="SSF53474">
    <property type="entry name" value="alpha/beta-Hydrolases"/>
    <property type="match status" value="1"/>
</dbReference>
<dbReference type="Pfam" id="PF00561">
    <property type="entry name" value="Abhydrolase_1"/>
    <property type="match status" value="1"/>
</dbReference>
<dbReference type="Gene3D" id="1.10.10.610">
    <property type="entry name" value="YehU-like"/>
    <property type="match status" value="1"/>
</dbReference>
<reference evidence="8" key="3">
    <citation type="submission" date="2023-07" db="EMBL/GenBank/DDBJ databases">
        <title>Identification of Pectobacterium versatile causing blackleg of potato from New York State with a whole genome sequencing approach.</title>
        <authorList>
            <person name="Ma X."/>
            <person name="Swingle B."/>
        </authorList>
    </citation>
    <scope>NUCLEOTIDE SEQUENCE [LARGE SCALE GENOMIC DNA]</scope>
    <source>
        <strain evidence="8">NY1588A</strain>
    </source>
</reference>
<dbReference type="STRING" id="1905730.W5S_4186"/>
<keyword evidence="8" id="KW-1185">Reference proteome</keyword>
<sequence>MHDHFRPLSGAHNPHLQTLLPRLIRRHAQFLPVWQALELPDGDFVDLAWSEAPEQARHKPRVVLFHGLEGSFHSPYAHGLLHACKQRGWLAVIMHFRGCSGKPNRMKRIYHSGETSDASYFLHWMQETLGEAPTAAIGVSLGGNMLAYLLGQQGEACSLSAAVIVSAPLMLEPCSRRMEQGFSRVYQHYLLRLLKQNAGRKLAAYPDTLPIQLPQLKKIRQLREFDDVITSRIHGFHDAADYYRRCSALPLLPQIRKPLLIIHAKDDPFMTPEVIPDLSQLPSNIEYQLTEHGGHVGFVSGTLLKPEMWLEQRIPNWLSPFLDYATDSSPGTLLLRKHSVIIPWQQLDPETLDNIIESFVLREGTDYGEQERSLAQKVEDIRSQLQSGDVVLVWSELHETLNIMPRGQLNAGGHAPY</sequence>
<dbReference type="Pfam" id="PF06794">
    <property type="entry name" value="UPF0270"/>
    <property type="match status" value="1"/>
</dbReference>
<evidence type="ECO:0000313" key="5">
    <source>
        <dbReference type="EMBL" id="AFI92242.1"/>
    </source>
</evidence>
<comment type="similarity">
    <text evidence="2">Belongs to the AB hydrolase superfamily. AB hydrolase 4 family.</text>
</comment>
<reference evidence="6" key="4">
    <citation type="submission" date="2024-05" db="EMBL/GenBank/DDBJ databases">
        <title>Identification of Pectobacterium versatile causing blackleg of potato from New York State with a whole genome sequencing approach.</title>
        <authorList>
            <person name="Ma X."/>
            <person name="Swingle B."/>
        </authorList>
    </citation>
    <scope>NUCLEOTIDE SEQUENCE</scope>
    <source>
        <strain evidence="6">NY1588A</strain>
    </source>
</reference>
<dbReference type="PROSITE" id="PS01133">
    <property type="entry name" value="UPF0017"/>
    <property type="match status" value="1"/>
</dbReference>
<protein>
    <recommendedName>
        <fullName evidence="3">UPF0270 protein W5S_4186</fullName>
    </recommendedName>
</protein>
<dbReference type="InterPro" id="IPR010648">
    <property type="entry name" value="UPF0270"/>
</dbReference>
<accession>A0A0H3IDV7</accession>
<name>A0A0H3IDV7_PECPM</name>
<dbReference type="PATRIC" id="fig|1166016.3.peg.4265"/>
<dbReference type="Gene3D" id="3.40.50.1820">
    <property type="entry name" value="alpha/beta hydrolase"/>
    <property type="match status" value="1"/>
</dbReference>
<evidence type="ECO:0000259" key="4">
    <source>
        <dbReference type="Pfam" id="PF00561"/>
    </source>
</evidence>
<gene>
    <name evidence="5" type="ordered locus">W5S_4186</name>
    <name evidence="6" type="ORF">F6Q06_17820</name>
</gene>
<dbReference type="KEGG" id="pec:W5S_4186"/>
<dbReference type="SUPFAM" id="SSF118001">
    <property type="entry name" value="YehU-like"/>
    <property type="match status" value="1"/>
</dbReference>
<dbReference type="HOGENOM" id="CLU_032487_0_0_6"/>
<dbReference type="NCBIfam" id="NF008218">
    <property type="entry name" value="PRK10985.1"/>
    <property type="match status" value="1"/>
</dbReference>
<dbReference type="HAMAP" id="MF_00690">
    <property type="entry name" value="UPF0270"/>
    <property type="match status" value="1"/>
</dbReference>
<dbReference type="InterPro" id="IPR029058">
    <property type="entry name" value="AB_hydrolase_fold"/>
</dbReference>
<evidence type="ECO:0000313" key="6">
    <source>
        <dbReference type="EMBL" id="MBI0556331.1"/>
    </source>
</evidence>
<reference evidence="5 7" key="1">
    <citation type="journal article" date="2012" name="J. Bacteriol.">
        <title>Genome sequence of Pectobacterium sp. strain SCC3193.</title>
        <authorList>
            <person name="Koskinen J.P."/>
            <person name="Laine P."/>
            <person name="Niemi O."/>
            <person name="Nykyri J."/>
            <person name="Harjunpaa H."/>
            <person name="Auvinen P."/>
            <person name="Paulin L."/>
            <person name="Pirhonen M."/>
            <person name="Palva T."/>
            <person name="Holm L."/>
        </authorList>
    </citation>
    <scope>NUCLEOTIDE SEQUENCE [LARGE SCALE GENOMIC DNA]</scope>
    <source>
        <strain evidence="5 7">SCC3193</strain>
    </source>
</reference>
<evidence type="ECO:0000313" key="8">
    <source>
        <dbReference type="Proteomes" id="UP001194579"/>
    </source>
</evidence>
<dbReference type="EMBL" id="CP003415">
    <property type="protein sequence ID" value="AFI92242.1"/>
    <property type="molecule type" value="Genomic_DNA"/>
</dbReference>
<evidence type="ECO:0000256" key="3">
    <source>
        <dbReference type="HAMAP-Rule" id="MF_00690"/>
    </source>
</evidence>
<evidence type="ECO:0000256" key="2">
    <source>
        <dbReference type="ARBA" id="ARBA00010884"/>
    </source>
</evidence>
<comment type="similarity">
    <text evidence="1 3">Belongs to the UPF0270 family.</text>
</comment>
<dbReference type="eggNOG" id="COG3089">
    <property type="taxonomic scope" value="Bacteria"/>
</dbReference>
<dbReference type="RefSeq" id="WP_014701641.1">
    <property type="nucleotide sequence ID" value="NC_017845.1"/>
</dbReference>
<organism evidence="5 7">
    <name type="scientific">Pectobacterium parmentieri</name>
    <dbReference type="NCBI Taxonomy" id="1905730"/>
    <lineage>
        <taxon>Bacteria</taxon>
        <taxon>Pseudomonadati</taxon>
        <taxon>Pseudomonadota</taxon>
        <taxon>Gammaproteobacteria</taxon>
        <taxon>Enterobacterales</taxon>
        <taxon>Pectobacteriaceae</taxon>
        <taxon>Pectobacterium</taxon>
    </lineage>
</organism>
<dbReference type="EMBL" id="WABS01000041">
    <property type="protein sequence ID" value="MBI0556331.1"/>
    <property type="molecule type" value="Genomic_DNA"/>
</dbReference>
<feature type="domain" description="AB hydrolase-1" evidence="4">
    <location>
        <begin position="60"/>
        <end position="300"/>
    </location>
</feature>
<dbReference type="FunFam" id="3.40.50.1820:FF:000080">
    <property type="entry name" value="Alpha/beta hydrolase"/>
    <property type="match status" value="1"/>
</dbReference>
<dbReference type="InterPro" id="IPR050960">
    <property type="entry name" value="AB_hydrolase_4_sf"/>
</dbReference>
<dbReference type="eggNOG" id="COG0429">
    <property type="taxonomic scope" value="Bacteria"/>
</dbReference>
<keyword evidence="6" id="KW-0378">Hydrolase</keyword>
<proteinExistence type="inferred from homology"/>
<dbReference type="InterPro" id="IPR036685">
    <property type="entry name" value="YehU-like_sf"/>
</dbReference>
<dbReference type="PANTHER" id="PTHR10794:SF94">
    <property type="entry name" value="ESTERASE YHET-RELATED"/>
    <property type="match status" value="1"/>
</dbReference>
<dbReference type="AlphaFoldDB" id="A0A0H3IDV7"/>
<dbReference type="Proteomes" id="UP000008044">
    <property type="component" value="Chromosome"/>
</dbReference>
<dbReference type="InterPro" id="IPR000073">
    <property type="entry name" value="AB_hydrolase_1"/>
</dbReference>
<dbReference type="GO" id="GO:0047372">
    <property type="term" value="F:monoacylglycerol lipase activity"/>
    <property type="evidence" value="ECO:0007669"/>
    <property type="project" value="TreeGrafter"/>
</dbReference>
<reference evidence="5" key="2">
    <citation type="submission" date="2012-03" db="EMBL/GenBank/DDBJ databases">
        <authorList>
            <person name="Koskinen P."/>
            <person name="Laine P."/>
            <person name="Niemi O."/>
            <person name="Nykyri J."/>
            <person name="Harjunpaa H."/>
            <person name="Auvinen P."/>
            <person name="Paulin L."/>
            <person name="Pirhonen M."/>
            <person name="Palva T."/>
            <person name="Holm L."/>
        </authorList>
    </citation>
    <scope>NUCLEOTIDE SEQUENCE</scope>
    <source>
        <strain evidence="5">SCC3193</strain>
    </source>
</reference>
<dbReference type="NCBIfam" id="NF003438">
    <property type="entry name" value="PRK04966.1"/>
    <property type="match status" value="1"/>
</dbReference>